<proteinExistence type="inferred from homology"/>
<dbReference type="EMBL" id="JARYGZ010000001">
    <property type="protein sequence ID" value="MDH7639072.1"/>
    <property type="molecule type" value="Genomic_DNA"/>
</dbReference>
<dbReference type="Gene3D" id="2.120.10.30">
    <property type="entry name" value="TolB, C-terminal domain"/>
    <property type="match status" value="1"/>
</dbReference>
<accession>A0ABT6N1K3</accession>
<sequence>MDCIWPLGATLGEGPLWDAAAQALWFVDIKQGRIHRCDIDGGDRRTFEVGGMPSFILPRTGGGFVVGNVSTLHHFDGERIVGEIGRVEARADNRFNDATTDSRGRLWFGSMDNLEEENTGVVHVHADGAIHVAGGEAMITNGPAVSGDARWLYHVDTAEKTIWRFDVSDGHTLRDGEVFARIEKGAGHPDGVTIDAEDHVWVGLWGGWAARRYAPDGTLAQEVRFPVANITKVAFGGPDLKTAFATSASIGLDEAARAGQPLAGGIFRFAVDVPGVAVTPARLDA</sequence>
<name>A0ABT6N1K3_9SPHN</name>
<reference evidence="3" key="1">
    <citation type="submission" date="2023-04" db="EMBL/GenBank/DDBJ databases">
        <title>Sphingomonas sp. MAHUQ-71 isolated from rice field.</title>
        <authorList>
            <person name="Huq M.A."/>
        </authorList>
    </citation>
    <scope>NUCLEOTIDE SEQUENCE</scope>
    <source>
        <strain evidence="3">MAHUQ-71</strain>
    </source>
</reference>
<keyword evidence="4" id="KW-1185">Reference proteome</keyword>
<keyword evidence="3" id="KW-0378">Hydrolase</keyword>
<comment type="caution">
    <text evidence="3">The sequence shown here is derived from an EMBL/GenBank/DDBJ whole genome shotgun (WGS) entry which is preliminary data.</text>
</comment>
<dbReference type="GO" id="GO:0016787">
    <property type="term" value="F:hydrolase activity"/>
    <property type="evidence" value="ECO:0007669"/>
    <property type="project" value="UniProtKB-KW"/>
</dbReference>
<organism evidence="3 4">
    <name type="scientific">Sphingomonas oryzagri</name>
    <dbReference type="NCBI Taxonomy" id="3042314"/>
    <lineage>
        <taxon>Bacteria</taxon>
        <taxon>Pseudomonadati</taxon>
        <taxon>Pseudomonadota</taxon>
        <taxon>Alphaproteobacteria</taxon>
        <taxon>Sphingomonadales</taxon>
        <taxon>Sphingomonadaceae</taxon>
        <taxon>Sphingomonas</taxon>
    </lineage>
</organism>
<dbReference type="SUPFAM" id="SSF63829">
    <property type="entry name" value="Calcium-dependent phosphotriesterase"/>
    <property type="match status" value="1"/>
</dbReference>
<dbReference type="PRINTS" id="PR01790">
    <property type="entry name" value="SMP30FAMILY"/>
</dbReference>
<dbReference type="EC" id="3.1.1.99" evidence="3"/>
<dbReference type="InterPro" id="IPR011042">
    <property type="entry name" value="6-blade_b-propeller_TolB-like"/>
</dbReference>
<dbReference type="PANTHER" id="PTHR10907:SF47">
    <property type="entry name" value="REGUCALCIN"/>
    <property type="match status" value="1"/>
</dbReference>
<evidence type="ECO:0000256" key="1">
    <source>
        <dbReference type="ARBA" id="ARBA00008853"/>
    </source>
</evidence>
<dbReference type="RefSeq" id="WP_281044340.1">
    <property type="nucleotide sequence ID" value="NZ_JARYGZ010000001.1"/>
</dbReference>
<protein>
    <submittedName>
        <fullName evidence="3">SMP-30/gluconolactonase/LRE family protein</fullName>
        <ecNumber evidence="3">3.1.1.99</ecNumber>
    </submittedName>
</protein>
<evidence type="ECO:0000259" key="2">
    <source>
        <dbReference type="Pfam" id="PF08450"/>
    </source>
</evidence>
<dbReference type="InterPro" id="IPR005511">
    <property type="entry name" value="SMP-30"/>
</dbReference>
<dbReference type="Proteomes" id="UP001160625">
    <property type="component" value="Unassembled WGS sequence"/>
</dbReference>
<dbReference type="InterPro" id="IPR013658">
    <property type="entry name" value="SGL"/>
</dbReference>
<dbReference type="PANTHER" id="PTHR10907">
    <property type="entry name" value="REGUCALCIN"/>
    <property type="match status" value="1"/>
</dbReference>
<gene>
    <name evidence="3" type="ORF">QGN17_10055</name>
</gene>
<evidence type="ECO:0000313" key="4">
    <source>
        <dbReference type="Proteomes" id="UP001160625"/>
    </source>
</evidence>
<dbReference type="Pfam" id="PF08450">
    <property type="entry name" value="SGL"/>
    <property type="match status" value="1"/>
</dbReference>
<feature type="domain" description="SMP-30/Gluconolactonase/LRE-like region" evidence="2">
    <location>
        <begin position="11"/>
        <end position="248"/>
    </location>
</feature>
<evidence type="ECO:0000313" key="3">
    <source>
        <dbReference type="EMBL" id="MDH7639072.1"/>
    </source>
</evidence>
<comment type="similarity">
    <text evidence="1">Belongs to the SMP-30/CGR1 family.</text>
</comment>